<dbReference type="InterPro" id="IPR006747">
    <property type="entry name" value="DUF599"/>
</dbReference>
<feature type="transmembrane region" description="Helical" evidence="1">
    <location>
        <begin position="118"/>
        <end position="139"/>
    </location>
</feature>
<evidence type="ECO:0000313" key="3">
    <source>
        <dbReference type="Proteomes" id="UP001604336"/>
    </source>
</evidence>
<keyword evidence="1" id="KW-1133">Transmembrane helix</keyword>
<evidence type="ECO:0000313" key="2">
    <source>
        <dbReference type="EMBL" id="KAL2466800.1"/>
    </source>
</evidence>
<dbReference type="Pfam" id="PF04654">
    <property type="entry name" value="DUF599"/>
    <property type="match status" value="1"/>
</dbReference>
<proteinExistence type="predicted"/>
<feature type="transmembrane region" description="Helical" evidence="1">
    <location>
        <begin position="12"/>
        <end position="34"/>
    </location>
</feature>
<keyword evidence="1" id="KW-0812">Transmembrane</keyword>
<gene>
    <name evidence="2" type="ORF">Adt_42651</name>
</gene>
<protein>
    <recommendedName>
        <fullName evidence="4">DUF599 domain-containing protein</fullName>
    </recommendedName>
</protein>
<feature type="transmembrane region" description="Helical" evidence="1">
    <location>
        <begin position="186"/>
        <end position="210"/>
    </location>
</feature>
<comment type="caution">
    <text evidence="2">The sequence shown here is derived from an EMBL/GenBank/DDBJ whole genome shotgun (WGS) entry which is preliminary data.</text>
</comment>
<evidence type="ECO:0000256" key="1">
    <source>
        <dbReference type="SAM" id="Phobius"/>
    </source>
</evidence>
<keyword evidence="3" id="KW-1185">Reference proteome</keyword>
<dbReference type="Proteomes" id="UP001604336">
    <property type="component" value="Unassembled WGS sequence"/>
</dbReference>
<feature type="transmembrane region" description="Helical" evidence="1">
    <location>
        <begin position="75"/>
        <end position="97"/>
    </location>
</feature>
<accession>A0ABD1PSC2</accession>
<keyword evidence="1" id="KW-0472">Membrane</keyword>
<dbReference type="PANTHER" id="PTHR31168:SF30">
    <property type="entry name" value="DUF599 DOMAIN-CONTAINING PROTEIN"/>
    <property type="match status" value="1"/>
</dbReference>
<dbReference type="EMBL" id="JBFOLK010000013">
    <property type="protein sequence ID" value="KAL2466800.1"/>
    <property type="molecule type" value="Genomic_DNA"/>
</dbReference>
<name>A0ABD1PSC2_9LAMI</name>
<dbReference type="AlphaFoldDB" id="A0ABD1PSC2"/>
<organism evidence="2 3">
    <name type="scientific">Abeliophyllum distichum</name>
    <dbReference type="NCBI Taxonomy" id="126358"/>
    <lineage>
        <taxon>Eukaryota</taxon>
        <taxon>Viridiplantae</taxon>
        <taxon>Streptophyta</taxon>
        <taxon>Embryophyta</taxon>
        <taxon>Tracheophyta</taxon>
        <taxon>Spermatophyta</taxon>
        <taxon>Magnoliopsida</taxon>
        <taxon>eudicotyledons</taxon>
        <taxon>Gunneridae</taxon>
        <taxon>Pentapetalae</taxon>
        <taxon>asterids</taxon>
        <taxon>lamiids</taxon>
        <taxon>Lamiales</taxon>
        <taxon>Oleaceae</taxon>
        <taxon>Forsythieae</taxon>
        <taxon>Abeliophyllum</taxon>
    </lineage>
</organism>
<evidence type="ECO:0008006" key="4">
    <source>
        <dbReference type="Google" id="ProtNLM"/>
    </source>
</evidence>
<sequence>MGLFWRKDYLDLVLVPSGLFLMFGYHLFLLYRYIKFPETTIMGFENHNKRAWVERMLKDDVKDRGPVISVISSNISAATSLSSISLVLSSLIGAWIGSSSANIFRSNFVYGSIDSSIVFIKYIALLSCFLVAFACFVQTTRYFVHASFLISMPNSDIPVRYVENEVMRGSNFWFIGMRSLFFAMNLLIWIFGPIPMFICSVFTVGVLLNLDRNSTPLHQYKPLVNHDLQKIGQEETAVTN</sequence>
<dbReference type="PANTHER" id="PTHR31168">
    <property type="entry name" value="OS02G0292800 PROTEIN"/>
    <property type="match status" value="1"/>
</dbReference>
<reference evidence="3" key="1">
    <citation type="submission" date="2024-07" db="EMBL/GenBank/DDBJ databases">
        <title>Two chromosome-level genome assemblies of Korean endemic species Abeliophyllum distichum and Forsythia ovata (Oleaceae).</title>
        <authorList>
            <person name="Jang H."/>
        </authorList>
    </citation>
    <scope>NUCLEOTIDE SEQUENCE [LARGE SCALE GENOMIC DNA]</scope>
</reference>